<sequence>MASGRQLHQAEGQFRTMEIKVRIPQSKVWEFRTPESKVRNWNCNVRKLDIFADSFSSDIFVSKFPFSPCIQPLMTPPVVPAASEPHPSEHSIAISISEFRGLCHTLQTLTTTKSILTQQMLLPINGFNAKSLSSMHLAMARTIHLVFAIQGSPKAYQVLAILGSPTFKPPPKGSQEITNGSLWIESEKLPSVGPDSRALSSRPKSTFALEASSIKDLAKGEGHLSTAMKLALSASIYYIWQERNRRYDWSTRSMKRALATYCCCENASKIVSDLHAMRHSDVTAGQY</sequence>
<dbReference type="AlphaFoldDB" id="A5B4Q0"/>
<proteinExistence type="predicted"/>
<accession>A5B4Q0</accession>
<gene>
    <name evidence="1" type="ORF">VITISV_018754</name>
</gene>
<reference evidence="1" key="1">
    <citation type="journal article" date="2007" name="PLoS ONE">
        <title>The first genome sequence of an elite grapevine cultivar (Pinot noir Vitis vinifera L.): coping with a highly heterozygous genome.</title>
        <authorList>
            <person name="Velasco R."/>
            <person name="Zharkikh A."/>
            <person name="Troggio M."/>
            <person name="Cartwright D.A."/>
            <person name="Cestaro A."/>
            <person name="Pruss D."/>
            <person name="Pindo M."/>
            <person name="FitzGerald L.M."/>
            <person name="Vezzulli S."/>
            <person name="Reid J."/>
            <person name="Malacarne G."/>
            <person name="Iliev D."/>
            <person name="Coppola G."/>
            <person name="Wardell B."/>
            <person name="Micheletti D."/>
            <person name="Macalma T."/>
            <person name="Facci M."/>
            <person name="Mitchell J.T."/>
            <person name="Perazzolli M."/>
            <person name="Eldredge G."/>
            <person name="Gatto P."/>
            <person name="Oyzerski R."/>
            <person name="Moretto M."/>
            <person name="Gutin N."/>
            <person name="Stefanini M."/>
            <person name="Chen Y."/>
            <person name="Segala C."/>
            <person name="Davenport C."/>
            <person name="Dematte L."/>
            <person name="Mraz A."/>
            <person name="Battilana J."/>
            <person name="Stormo K."/>
            <person name="Costa F."/>
            <person name="Tao Q."/>
            <person name="Si-Ammour A."/>
            <person name="Harkins T."/>
            <person name="Lackey A."/>
            <person name="Perbost C."/>
            <person name="Taillon B."/>
            <person name="Stella A."/>
            <person name="Solovyev V."/>
            <person name="Fawcett J.A."/>
            <person name="Sterck L."/>
            <person name="Vandepoele K."/>
            <person name="Grando S.M."/>
            <person name="Toppo S."/>
            <person name="Moser C."/>
            <person name="Lanchbury J."/>
            <person name="Bogden R."/>
            <person name="Skolnick M."/>
            <person name="Sgaramella V."/>
            <person name="Bhatnagar S.K."/>
            <person name="Fontana P."/>
            <person name="Gutin A."/>
            <person name="Van de Peer Y."/>
            <person name="Salamini F."/>
            <person name="Viola R."/>
        </authorList>
    </citation>
    <scope>NUCLEOTIDE SEQUENCE</scope>
</reference>
<evidence type="ECO:0000313" key="1">
    <source>
        <dbReference type="EMBL" id="CAN74153.1"/>
    </source>
</evidence>
<dbReference type="EMBL" id="AM446500">
    <property type="protein sequence ID" value="CAN74153.1"/>
    <property type="molecule type" value="Genomic_DNA"/>
</dbReference>
<name>A5B4Q0_VITVI</name>
<organism evidence="1">
    <name type="scientific">Vitis vinifera</name>
    <name type="common">Grape</name>
    <dbReference type="NCBI Taxonomy" id="29760"/>
    <lineage>
        <taxon>Eukaryota</taxon>
        <taxon>Viridiplantae</taxon>
        <taxon>Streptophyta</taxon>
        <taxon>Embryophyta</taxon>
        <taxon>Tracheophyta</taxon>
        <taxon>Spermatophyta</taxon>
        <taxon>Magnoliopsida</taxon>
        <taxon>eudicotyledons</taxon>
        <taxon>Gunneridae</taxon>
        <taxon>Pentapetalae</taxon>
        <taxon>rosids</taxon>
        <taxon>Vitales</taxon>
        <taxon>Vitaceae</taxon>
        <taxon>Viteae</taxon>
        <taxon>Vitis</taxon>
    </lineage>
</organism>
<protein>
    <submittedName>
        <fullName evidence="1">Uncharacterized protein</fullName>
    </submittedName>
</protein>